<reference evidence="1 2" key="1">
    <citation type="submission" date="2018-10" db="EMBL/GenBank/DDBJ databases">
        <title>Xanthobacter tagetidis genome sequencing and assembly.</title>
        <authorList>
            <person name="Maclea K.S."/>
            <person name="Goen A.E."/>
            <person name="Fatima S.A."/>
        </authorList>
    </citation>
    <scope>NUCLEOTIDE SEQUENCE [LARGE SCALE GENOMIC DNA]</scope>
    <source>
        <strain evidence="1 2">ATCC 700314</strain>
    </source>
</reference>
<protein>
    <submittedName>
        <fullName evidence="1">Uncharacterized protein</fullName>
    </submittedName>
</protein>
<accession>A0A3L7AKQ4</accession>
<gene>
    <name evidence="1" type="ORF">D9R14_05880</name>
</gene>
<organism evidence="1 2">
    <name type="scientific">Xanthobacter tagetidis</name>
    <dbReference type="NCBI Taxonomy" id="60216"/>
    <lineage>
        <taxon>Bacteria</taxon>
        <taxon>Pseudomonadati</taxon>
        <taxon>Pseudomonadota</taxon>
        <taxon>Alphaproteobacteria</taxon>
        <taxon>Hyphomicrobiales</taxon>
        <taxon>Xanthobacteraceae</taxon>
        <taxon>Xanthobacter</taxon>
    </lineage>
</organism>
<comment type="caution">
    <text evidence="1">The sequence shown here is derived from an EMBL/GenBank/DDBJ whole genome shotgun (WGS) entry which is preliminary data.</text>
</comment>
<name>A0A3L7AKQ4_9HYPH</name>
<keyword evidence="2" id="KW-1185">Reference proteome</keyword>
<evidence type="ECO:0000313" key="2">
    <source>
        <dbReference type="Proteomes" id="UP000269692"/>
    </source>
</evidence>
<dbReference type="EMBL" id="RCTF01000003">
    <property type="protein sequence ID" value="RLP80575.1"/>
    <property type="molecule type" value="Genomic_DNA"/>
</dbReference>
<dbReference type="AlphaFoldDB" id="A0A3L7AKQ4"/>
<evidence type="ECO:0000313" key="1">
    <source>
        <dbReference type="EMBL" id="RLP80575.1"/>
    </source>
</evidence>
<dbReference type="Proteomes" id="UP000269692">
    <property type="component" value="Unassembled WGS sequence"/>
</dbReference>
<proteinExistence type="predicted"/>
<dbReference type="RefSeq" id="WP_121622368.1">
    <property type="nucleotide sequence ID" value="NZ_JACIIW010000006.1"/>
</dbReference>
<sequence>MALRICAVIALRDATMAQERVRDSALSQLDALVEEDRAPVITVSTESTERKRGAQMQQTSLVLELALTAKPRPDEETDEIVIGFAETDADLDLMLDLFERETLDALARPDSAAADLFRTLCGGDAVNSPGSDYSSIRGVGAAGQRLAARQILLTADTLLDPVRGEPCDWLERFLDLIEGDPEYGAIHPLLSAFLAGSGPGAAFREQARLFLDAAGAKALGLSPLAANEAGAPVTLTRIAVGGVVAPDDGRE</sequence>